<dbReference type="FunFam" id="3.40.50.300:FF:000001">
    <property type="entry name" value="ATP-dependent zinc metalloprotease FtsH"/>
    <property type="match status" value="1"/>
</dbReference>
<comment type="similarity">
    <text evidence="14 15">In the central section; belongs to the AAA ATPase family.</text>
</comment>
<keyword evidence="7 15" id="KW-0547">Nucleotide-binding</keyword>
<evidence type="ECO:0000256" key="15">
    <source>
        <dbReference type="HAMAP-Rule" id="MF_01458"/>
    </source>
</evidence>
<dbReference type="InterPro" id="IPR000642">
    <property type="entry name" value="Peptidase_M41"/>
</dbReference>
<evidence type="ECO:0000313" key="20">
    <source>
        <dbReference type="EMBL" id="TDQ67343.1"/>
    </source>
</evidence>
<evidence type="ECO:0000256" key="9">
    <source>
        <dbReference type="ARBA" id="ARBA00022833"/>
    </source>
</evidence>
<dbReference type="Pfam" id="PF17862">
    <property type="entry name" value="AAA_lid_3"/>
    <property type="match status" value="1"/>
</dbReference>
<evidence type="ECO:0000256" key="10">
    <source>
        <dbReference type="ARBA" id="ARBA00022840"/>
    </source>
</evidence>
<feature type="binding site" evidence="15">
    <location>
        <position position="422"/>
    </location>
    <ligand>
        <name>Zn(2+)</name>
        <dbReference type="ChEBI" id="CHEBI:29105"/>
        <note>catalytic</note>
    </ligand>
</feature>
<feature type="binding site" evidence="15">
    <location>
        <position position="497"/>
    </location>
    <ligand>
        <name>Zn(2+)</name>
        <dbReference type="ChEBI" id="CHEBI:29105"/>
        <note>catalytic</note>
    </ligand>
</feature>
<dbReference type="PROSITE" id="PS00674">
    <property type="entry name" value="AAA"/>
    <property type="match status" value="1"/>
</dbReference>
<feature type="compositionally biased region" description="Basic and acidic residues" evidence="18">
    <location>
        <begin position="592"/>
        <end position="605"/>
    </location>
</feature>
<evidence type="ECO:0000256" key="11">
    <source>
        <dbReference type="ARBA" id="ARBA00022989"/>
    </source>
</evidence>
<dbReference type="GO" id="GO:0008270">
    <property type="term" value="F:zinc ion binding"/>
    <property type="evidence" value="ECO:0007669"/>
    <property type="project" value="UniProtKB-UniRule"/>
</dbReference>
<keyword evidence="12 15" id="KW-0482">Metalloprotease</keyword>
<dbReference type="CDD" id="cd19501">
    <property type="entry name" value="RecA-like_FtsH"/>
    <property type="match status" value="1"/>
</dbReference>
<evidence type="ECO:0000256" key="13">
    <source>
        <dbReference type="ARBA" id="ARBA00023136"/>
    </source>
</evidence>
<keyword evidence="11 15" id="KW-1133">Transmembrane helix</keyword>
<evidence type="ECO:0000259" key="19">
    <source>
        <dbReference type="SMART" id="SM00382"/>
    </source>
</evidence>
<comment type="similarity">
    <text evidence="16">Belongs to the AAA ATPase family.</text>
</comment>
<dbReference type="OrthoDB" id="9809379at2"/>
<keyword evidence="8 15" id="KW-0378">Hydrolase</keyword>
<dbReference type="NCBIfam" id="TIGR01241">
    <property type="entry name" value="FtsH_fam"/>
    <property type="match status" value="1"/>
</dbReference>
<dbReference type="InterPro" id="IPR003593">
    <property type="entry name" value="AAA+_ATPase"/>
</dbReference>
<evidence type="ECO:0000256" key="2">
    <source>
        <dbReference type="ARBA" id="ARBA00010044"/>
    </source>
</evidence>
<dbReference type="GO" id="GO:0004176">
    <property type="term" value="F:ATP-dependent peptidase activity"/>
    <property type="evidence" value="ECO:0007669"/>
    <property type="project" value="InterPro"/>
</dbReference>
<evidence type="ECO:0000256" key="8">
    <source>
        <dbReference type="ARBA" id="ARBA00022801"/>
    </source>
</evidence>
<dbReference type="HAMAP" id="MF_01458">
    <property type="entry name" value="FtsH"/>
    <property type="match status" value="1"/>
</dbReference>
<comment type="subunit">
    <text evidence="15">Homohexamer.</text>
</comment>
<feature type="region of interest" description="Disordered" evidence="18">
    <location>
        <begin position="592"/>
        <end position="645"/>
    </location>
</feature>
<proteinExistence type="inferred from homology"/>
<keyword evidence="17" id="KW-0175">Coiled coil</keyword>
<comment type="cofactor">
    <cofactor evidence="15">
        <name>Zn(2+)</name>
        <dbReference type="ChEBI" id="CHEBI:29105"/>
    </cofactor>
    <text evidence="15">Binds 1 zinc ion per subunit.</text>
</comment>
<dbReference type="SMART" id="SM00382">
    <property type="entry name" value="AAA"/>
    <property type="match status" value="1"/>
</dbReference>
<keyword evidence="5 15" id="KW-0812">Transmembrane</keyword>
<dbReference type="InterPro" id="IPR005936">
    <property type="entry name" value="FtsH"/>
</dbReference>
<comment type="subcellular location">
    <subcellularLocation>
        <location evidence="15">Cell membrane</location>
        <topology evidence="15">Multi-pass membrane protein</topology>
        <orientation evidence="15">Cytoplasmic side</orientation>
    </subcellularLocation>
    <subcellularLocation>
        <location evidence="1">Membrane</location>
    </subcellularLocation>
</comment>
<accession>A0A4R6VTC6</accession>
<evidence type="ECO:0000256" key="5">
    <source>
        <dbReference type="ARBA" id="ARBA00022692"/>
    </source>
</evidence>
<feature type="transmembrane region" description="Helical" evidence="15">
    <location>
        <begin position="7"/>
        <end position="25"/>
    </location>
</feature>
<evidence type="ECO:0000256" key="3">
    <source>
        <dbReference type="ARBA" id="ARBA00022475"/>
    </source>
</evidence>
<dbReference type="RefSeq" id="WP_133571967.1">
    <property type="nucleotide sequence ID" value="NZ_SNYR01000001.1"/>
</dbReference>
<organism evidence="20 21">
    <name type="scientific">Maritalea mobilis</name>
    <dbReference type="NCBI Taxonomy" id="483324"/>
    <lineage>
        <taxon>Bacteria</taxon>
        <taxon>Pseudomonadati</taxon>
        <taxon>Pseudomonadota</taxon>
        <taxon>Alphaproteobacteria</taxon>
        <taxon>Hyphomicrobiales</taxon>
        <taxon>Devosiaceae</taxon>
        <taxon>Maritalea</taxon>
    </lineage>
</organism>
<feature type="domain" description="AAA+ ATPase" evidence="19">
    <location>
        <begin position="188"/>
        <end position="327"/>
    </location>
</feature>
<feature type="binding site" evidence="15">
    <location>
        <begin position="196"/>
        <end position="203"/>
    </location>
    <ligand>
        <name>ATP</name>
        <dbReference type="ChEBI" id="CHEBI:30616"/>
    </ligand>
</feature>
<evidence type="ECO:0000256" key="12">
    <source>
        <dbReference type="ARBA" id="ARBA00023049"/>
    </source>
</evidence>
<keyword evidence="13 15" id="KW-0472">Membrane</keyword>
<dbReference type="GO" id="GO:0005524">
    <property type="term" value="F:ATP binding"/>
    <property type="evidence" value="ECO:0007669"/>
    <property type="project" value="UniProtKB-UniRule"/>
</dbReference>
<dbReference type="GO" id="GO:0004222">
    <property type="term" value="F:metalloendopeptidase activity"/>
    <property type="evidence" value="ECO:0007669"/>
    <property type="project" value="InterPro"/>
</dbReference>
<dbReference type="InterPro" id="IPR003959">
    <property type="entry name" value="ATPase_AAA_core"/>
</dbReference>
<evidence type="ECO:0000313" key="21">
    <source>
        <dbReference type="Proteomes" id="UP000295391"/>
    </source>
</evidence>
<evidence type="ECO:0000256" key="16">
    <source>
        <dbReference type="RuleBase" id="RU003651"/>
    </source>
</evidence>
<dbReference type="InterPro" id="IPR041569">
    <property type="entry name" value="AAA_lid_3"/>
</dbReference>
<dbReference type="Gene3D" id="3.30.720.210">
    <property type="match status" value="1"/>
</dbReference>
<dbReference type="Gene3D" id="3.40.50.300">
    <property type="entry name" value="P-loop containing nucleotide triphosphate hydrolases"/>
    <property type="match status" value="1"/>
</dbReference>
<evidence type="ECO:0000256" key="6">
    <source>
        <dbReference type="ARBA" id="ARBA00022723"/>
    </source>
</evidence>
<dbReference type="PANTHER" id="PTHR23076">
    <property type="entry name" value="METALLOPROTEASE M41 FTSH"/>
    <property type="match status" value="1"/>
</dbReference>
<comment type="caution">
    <text evidence="20">The sequence shown here is derived from an EMBL/GenBank/DDBJ whole genome shotgun (WGS) entry which is preliminary data.</text>
</comment>
<feature type="active site" evidence="15">
    <location>
        <position position="419"/>
    </location>
</feature>
<dbReference type="EMBL" id="SNYR01000001">
    <property type="protein sequence ID" value="TDQ67343.1"/>
    <property type="molecule type" value="Genomic_DNA"/>
</dbReference>
<keyword evidence="21" id="KW-1185">Reference proteome</keyword>
<dbReference type="InterPro" id="IPR027417">
    <property type="entry name" value="P-loop_NTPase"/>
</dbReference>
<keyword evidence="10 15" id="KW-0067">ATP-binding</keyword>
<evidence type="ECO:0000256" key="7">
    <source>
        <dbReference type="ARBA" id="ARBA00022741"/>
    </source>
</evidence>
<evidence type="ECO:0000256" key="14">
    <source>
        <dbReference type="ARBA" id="ARBA00061570"/>
    </source>
</evidence>
<keyword evidence="20" id="KW-0132">Cell division</keyword>
<reference evidence="20 21" key="1">
    <citation type="submission" date="2019-03" db="EMBL/GenBank/DDBJ databases">
        <title>Genomic Encyclopedia of Type Strains, Phase III (KMG-III): the genomes of soil and plant-associated and newly described type strains.</title>
        <authorList>
            <person name="Whitman W."/>
        </authorList>
    </citation>
    <scope>NUCLEOTIDE SEQUENCE [LARGE SCALE GENOMIC DNA]</scope>
    <source>
        <strain evidence="20 21">CGMCC 1.7002</strain>
    </source>
</reference>
<comment type="function">
    <text evidence="15">Acts as a processive, ATP-dependent zinc metallopeptidase for both cytoplasmic and membrane proteins. Plays a role in the quality control of integral membrane proteins.</text>
</comment>
<feature type="compositionally biased region" description="Basic and acidic residues" evidence="18">
    <location>
        <begin position="627"/>
        <end position="636"/>
    </location>
</feature>
<dbReference type="GO" id="GO:0005886">
    <property type="term" value="C:plasma membrane"/>
    <property type="evidence" value="ECO:0007669"/>
    <property type="project" value="UniProtKB-SubCell"/>
</dbReference>
<feature type="coiled-coil region" evidence="17">
    <location>
        <begin position="548"/>
        <end position="582"/>
    </location>
</feature>
<dbReference type="InterPro" id="IPR003960">
    <property type="entry name" value="ATPase_AAA_CS"/>
</dbReference>
<dbReference type="GO" id="GO:0006508">
    <property type="term" value="P:proteolysis"/>
    <property type="evidence" value="ECO:0007669"/>
    <property type="project" value="UniProtKB-KW"/>
</dbReference>
<keyword evidence="4 15" id="KW-0645">Protease</keyword>
<dbReference type="Pfam" id="PF06480">
    <property type="entry name" value="FtsH_ext"/>
    <property type="match status" value="1"/>
</dbReference>
<dbReference type="Pfam" id="PF01434">
    <property type="entry name" value="Peptidase_M41"/>
    <property type="match status" value="1"/>
</dbReference>
<evidence type="ECO:0000256" key="18">
    <source>
        <dbReference type="SAM" id="MobiDB-lite"/>
    </source>
</evidence>
<keyword evidence="9 15" id="KW-0862">Zinc</keyword>
<dbReference type="SUPFAM" id="SSF52540">
    <property type="entry name" value="P-loop containing nucleoside triphosphate hydrolases"/>
    <property type="match status" value="1"/>
</dbReference>
<dbReference type="GO" id="GO:0051301">
    <property type="term" value="P:cell division"/>
    <property type="evidence" value="ECO:0007669"/>
    <property type="project" value="UniProtKB-KW"/>
</dbReference>
<dbReference type="AlphaFoldDB" id="A0A4R6VTC6"/>
<dbReference type="SUPFAM" id="SSF140990">
    <property type="entry name" value="FtsH protease domain-like"/>
    <property type="match status" value="1"/>
</dbReference>
<dbReference type="FunFam" id="1.10.8.60:FF:000001">
    <property type="entry name" value="ATP-dependent zinc metalloprotease FtsH"/>
    <property type="match status" value="1"/>
</dbReference>
<keyword evidence="3 15" id="KW-1003">Cell membrane</keyword>
<protein>
    <recommendedName>
        <fullName evidence="15">ATP-dependent zinc metalloprotease FtsH</fullName>
        <ecNumber evidence="15">3.4.24.-</ecNumber>
    </recommendedName>
</protein>
<gene>
    <name evidence="15" type="primary">ftsH</name>
    <name evidence="20" type="ORF">ATL17_1355</name>
</gene>
<dbReference type="PANTHER" id="PTHR23076:SF97">
    <property type="entry name" value="ATP-DEPENDENT ZINC METALLOPROTEASE YME1L1"/>
    <property type="match status" value="1"/>
</dbReference>
<sequence length="645" mass="70668">MNGNFRNLAIWMVILVMLLGLFQIFQTSSQTAGLTQKTYSQFIADVDSGSVQSVTITDNRLRGTLKNSQRFETYLPNGVDVVSRLEDRGVLIAAQPPESSPFWTILLSSWLPFIVIIAVWFFFIRQMQGGGRGGAMGFGKSRAKLLTESHGKVTFEDVAGVDEAKQDLEEIVDYLRDPGKFQRLGGKIPRGVLLVGPPGTGKTLLARSVAGEANVPFFTISGSDFVEMFVGVGASRVRDMFEQAKKNSPCIIFIDEIDAVGRHRGAGFGGGNDEREQTLNQLLVEMDGFEENESIILIAATNRPDVLDPALLRPGRFDRQVVVPNPDVTGREQILKVHVRKVPLAPDVDLKILARGTPGFSGAEIMNLVNESALLAARRNKRFVTMAEFEDAKDKIMMGAERRTLAMKEDEKRNTAYHEAGHALVSLLMSNVLDPIHKATIIPRGRALGMVMSLPENDQYSFSKEKALAQLVLAFGGREAEIHKFGPEKVTSGAAGDIQGATKLATSMVTEWGMSEKLGRVLYKSDPQGIYGPANVDHMSDDTARLIDEEVRSLVEEAETKARNLINENEQLFEDIAQALLEFETLTGDELRALRDGKKPTRSDDDNTPTAKATGVPRAGKAVPKKKPNDDGKGTEGDAEPQPEN</sequence>
<evidence type="ECO:0000256" key="17">
    <source>
        <dbReference type="SAM" id="Coils"/>
    </source>
</evidence>
<dbReference type="EC" id="3.4.24.-" evidence="15"/>
<dbReference type="Pfam" id="PF00004">
    <property type="entry name" value="AAA"/>
    <property type="match status" value="1"/>
</dbReference>
<comment type="similarity">
    <text evidence="2 15">In the C-terminal section; belongs to the peptidase M41 family.</text>
</comment>
<dbReference type="Proteomes" id="UP000295391">
    <property type="component" value="Unassembled WGS sequence"/>
</dbReference>
<evidence type="ECO:0000256" key="4">
    <source>
        <dbReference type="ARBA" id="ARBA00022670"/>
    </source>
</evidence>
<dbReference type="InterPro" id="IPR011546">
    <property type="entry name" value="Pept_M41_FtsH_extracell"/>
</dbReference>
<dbReference type="GO" id="GO:0016887">
    <property type="term" value="F:ATP hydrolysis activity"/>
    <property type="evidence" value="ECO:0007669"/>
    <property type="project" value="UniProtKB-UniRule"/>
</dbReference>
<dbReference type="Gene3D" id="1.20.58.760">
    <property type="entry name" value="Peptidase M41"/>
    <property type="match status" value="1"/>
</dbReference>
<dbReference type="GO" id="GO:0030163">
    <property type="term" value="P:protein catabolic process"/>
    <property type="evidence" value="ECO:0007669"/>
    <property type="project" value="UniProtKB-UniRule"/>
</dbReference>
<feature type="transmembrane region" description="Helical" evidence="15">
    <location>
        <begin position="102"/>
        <end position="123"/>
    </location>
</feature>
<dbReference type="FunFam" id="1.20.58.760:FF:000001">
    <property type="entry name" value="ATP-dependent zinc metalloprotease FtsH"/>
    <property type="match status" value="1"/>
</dbReference>
<feature type="binding site" evidence="15">
    <location>
        <position position="418"/>
    </location>
    <ligand>
        <name>Zn(2+)</name>
        <dbReference type="ChEBI" id="CHEBI:29105"/>
        <note>catalytic</note>
    </ligand>
</feature>
<evidence type="ECO:0000256" key="1">
    <source>
        <dbReference type="ARBA" id="ARBA00004370"/>
    </source>
</evidence>
<keyword evidence="6 15" id="KW-0479">Metal-binding</keyword>
<dbReference type="InterPro" id="IPR037219">
    <property type="entry name" value="Peptidase_M41-like"/>
</dbReference>
<name>A0A4R6VTC6_9HYPH</name>
<dbReference type="Gene3D" id="1.10.8.60">
    <property type="match status" value="1"/>
</dbReference>
<keyword evidence="20" id="KW-0131">Cell cycle</keyword>